<dbReference type="InterPro" id="IPR001789">
    <property type="entry name" value="Sig_transdc_resp-reg_receiver"/>
</dbReference>
<organism evidence="4 5">
    <name type="scientific">Kolteria novifilia</name>
    <dbReference type="NCBI Taxonomy" id="2527975"/>
    <lineage>
        <taxon>Bacteria</taxon>
        <taxon>Pseudomonadati</taxon>
        <taxon>Planctomycetota</taxon>
        <taxon>Planctomycetia</taxon>
        <taxon>Kolteriales</taxon>
        <taxon>Kolteriaceae</taxon>
        <taxon>Kolteria</taxon>
    </lineage>
</organism>
<dbReference type="InterPro" id="IPR050595">
    <property type="entry name" value="Bact_response_regulator"/>
</dbReference>
<dbReference type="EMBL" id="CP036279">
    <property type="protein sequence ID" value="QDU60736.1"/>
    <property type="molecule type" value="Genomic_DNA"/>
</dbReference>
<accession>A0A518B1E1</accession>
<keyword evidence="5" id="KW-1185">Reference proteome</keyword>
<dbReference type="GO" id="GO:0000160">
    <property type="term" value="P:phosphorelay signal transduction system"/>
    <property type="evidence" value="ECO:0007669"/>
    <property type="project" value="InterPro"/>
</dbReference>
<dbReference type="PANTHER" id="PTHR44591:SF3">
    <property type="entry name" value="RESPONSE REGULATORY DOMAIN-CONTAINING PROTEIN"/>
    <property type="match status" value="1"/>
</dbReference>
<feature type="domain" description="Response regulatory" evidence="3">
    <location>
        <begin position="8"/>
        <end position="124"/>
    </location>
</feature>
<proteinExistence type="predicted"/>
<name>A0A518B1E1_9BACT</name>
<dbReference type="InterPro" id="IPR011006">
    <property type="entry name" value="CheY-like_superfamily"/>
</dbReference>
<dbReference type="KEGG" id="knv:Pan216_15860"/>
<dbReference type="RefSeq" id="WP_145257047.1">
    <property type="nucleotide sequence ID" value="NZ_CP036279.1"/>
</dbReference>
<evidence type="ECO:0000313" key="5">
    <source>
        <dbReference type="Proteomes" id="UP000317093"/>
    </source>
</evidence>
<dbReference type="AlphaFoldDB" id="A0A518B1E1"/>
<gene>
    <name evidence="4" type="primary">pleD_1</name>
    <name evidence="4" type="ORF">Pan216_15860</name>
</gene>
<sequence>MGEGTVRKILVADDNMQNLELIEAYLAEVDGEVVTAIDGDETLVKARELVPDLILLDVMMPKVSGFEVCKQLKADEKTKDIPILMVTSLHESADIERGVEAGTDDFLSKPIHKQILLKRVESLLRVRHLQNQLERTLAYLQEVEDTGRSEEN</sequence>
<dbReference type="OrthoDB" id="9800897at2"/>
<dbReference type="Gene3D" id="3.40.50.2300">
    <property type="match status" value="1"/>
</dbReference>
<dbReference type="SUPFAM" id="SSF52172">
    <property type="entry name" value="CheY-like"/>
    <property type="match status" value="1"/>
</dbReference>
<reference evidence="4 5" key="1">
    <citation type="submission" date="2019-02" db="EMBL/GenBank/DDBJ databases">
        <title>Deep-cultivation of Planctomycetes and their phenomic and genomic characterization uncovers novel biology.</title>
        <authorList>
            <person name="Wiegand S."/>
            <person name="Jogler M."/>
            <person name="Boedeker C."/>
            <person name="Pinto D."/>
            <person name="Vollmers J."/>
            <person name="Rivas-Marin E."/>
            <person name="Kohn T."/>
            <person name="Peeters S.H."/>
            <person name="Heuer A."/>
            <person name="Rast P."/>
            <person name="Oberbeckmann S."/>
            <person name="Bunk B."/>
            <person name="Jeske O."/>
            <person name="Meyerdierks A."/>
            <person name="Storesund J.E."/>
            <person name="Kallscheuer N."/>
            <person name="Luecker S."/>
            <person name="Lage O.M."/>
            <person name="Pohl T."/>
            <person name="Merkel B.J."/>
            <person name="Hornburger P."/>
            <person name="Mueller R.-W."/>
            <person name="Bruemmer F."/>
            <person name="Labrenz M."/>
            <person name="Spormann A.M."/>
            <person name="Op den Camp H."/>
            <person name="Overmann J."/>
            <person name="Amann R."/>
            <person name="Jetten M.S.M."/>
            <person name="Mascher T."/>
            <person name="Medema M.H."/>
            <person name="Devos D.P."/>
            <person name="Kaster A.-K."/>
            <person name="Ovreas L."/>
            <person name="Rohde M."/>
            <person name="Galperin M.Y."/>
            <person name="Jogler C."/>
        </authorList>
    </citation>
    <scope>NUCLEOTIDE SEQUENCE [LARGE SCALE GENOMIC DNA]</scope>
    <source>
        <strain evidence="4 5">Pan216</strain>
    </source>
</reference>
<dbReference type="PROSITE" id="PS50110">
    <property type="entry name" value="RESPONSE_REGULATORY"/>
    <property type="match status" value="1"/>
</dbReference>
<evidence type="ECO:0000313" key="4">
    <source>
        <dbReference type="EMBL" id="QDU60736.1"/>
    </source>
</evidence>
<dbReference type="Proteomes" id="UP000317093">
    <property type="component" value="Chromosome"/>
</dbReference>
<dbReference type="Pfam" id="PF00072">
    <property type="entry name" value="Response_reg"/>
    <property type="match status" value="1"/>
</dbReference>
<dbReference type="PANTHER" id="PTHR44591">
    <property type="entry name" value="STRESS RESPONSE REGULATOR PROTEIN 1"/>
    <property type="match status" value="1"/>
</dbReference>
<protein>
    <submittedName>
        <fullName evidence="4">Response regulator PleD</fullName>
    </submittedName>
</protein>
<evidence type="ECO:0000259" key="3">
    <source>
        <dbReference type="PROSITE" id="PS50110"/>
    </source>
</evidence>
<feature type="modified residue" description="4-aspartylphosphate" evidence="2">
    <location>
        <position position="57"/>
    </location>
</feature>
<dbReference type="SMART" id="SM00448">
    <property type="entry name" value="REC"/>
    <property type="match status" value="1"/>
</dbReference>
<evidence type="ECO:0000256" key="2">
    <source>
        <dbReference type="PROSITE-ProRule" id="PRU00169"/>
    </source>
</evidence>
<keyword evidence="1 2" id="KW-0597">Phosphoprotein</keyword>
<evidence type="ECO:0000256" key="1">
    <source>
        <dbReference type="ARBA" id="ARBA00022553"/>
    </source>
</evidence>